<dbReference type="InterPro" id="IPR023833">
    <property type="entry name" value="Signal_pept_SipW-depend-type"/>
</dbReference>
<protein>
    <submittedName>
        <fullName evidence="2">Alternate-type signal peptide domain-containing protein</fullName>
    </submittedName>
</protein>
<dbReference type="RefSeq" id="WP_194502448.1">
    <property type="nucleotide sequence ID" value="NZ_JADIVZ010000002.1"/>
</dbReference>
<name>A0A930Y6P4_9ACTN</name>
<reference evidence="2" key="1">
    <citation type="submission" date="2020-11" db="EMBL/GenBank/DDBJ databases">
        <title>Nocardioides sp. CBS4Y-1, whole genome shotgun sequence.</title>
        <authorList>
            <person name="Tuo L."/>
        </authorList>
    </citation>
    <scope>NUCLEOTIDE SEQUENCE</scope>
    <source>
        <strain evidence="2">CBS4Y-1</strain>
    </source>
</reference>
<dbReference type="AlphaFoldDB" id="A0A930Y6P4"/>
<keyword evidence="1" id="KW-0732">Signal</keyword>
<organism evidence="2 3">
    <name type="scientific">Nocardioides acrostichi</name>
    <dbReference type="NCBI Taxonomy" id="2784339"/>
    <lineage>
        <taxon>Bacteria</taxon>
        <taxon>Bacillati</taxon>
        <taxon>Actinomycetota</taxon>
        <taxon>Actinomycetes</taxon>
        <taxon>Propionibacteriales</taxon>
        <taxon>Nocardioidaceae</taxon>
        <taxon>Nocardioides</taxon>
    </lineage>
</organism>
<proteinExistence type="predicted"/>
<comment type="caution">
    <text evidence="2">The sequence shown here is derived from an EMBL/GenBank/DDBJ whole genome shotgun (WGS) entry which is preliminary data.</text>
</comment>
<gene>
    <name evidence="2" type="ORF">ISG29_05795</name>
</gene>
<dbReference type="EMBL" id="JADIVZ010000002">
    <property type="protein sequence ID" value="MBF4161197.1"/>
    <property type="molecule type" value="Genomic_DNA"/>
</dbReference>
<dbReference type="Proteomes" id="UP000656804">
    <property type="component" value="Unassembled WGS sequence"/>
</dbReference>
<evidence type="ECO:0000313" key="2">
    <source>
        <dbReference type="EMBL" id="MBF4161197.1"/>
    </source>
</evidence>
<evidence type="ECO:0000256" key="1">
    <source>
        <dbReference type="SAM" id="SignalP"/>
    </source>
</evidence>
<dbReference type="NCBIfam" id="TIGR04088">
    <property type="entry name" value="cognate_SipW"/>
    <property type="match status" value="1"/>
</dbReference>
<dbReference type="NCBIfam" id="TIGR04089">
    <property type="entry name" value="exp_by_SipW_III"/>
    <property type="match status" value="1"/>
</dbReference>
<feature type="chain" id="PRO_5037917394" evidence="1">
    <location>
        <begin position="27"/>
        <end position="183"/>
    </location>
</feature>
<keyword evidence="3" id="KW-1185">Reference proteome</keyword>
<accession>A0A930Y6P4</accession>
<sequence>MKSALKATLASGAGVALLLGGAGSLAYWNDTTVAQPGDLVSGTLTLGDSVCGDWTLDGAQSFDPASDKIVPGDSLTLVCDSTIAIEGKHAAADLSATAAGAVDNLLEDQLTIGATYAIVNSDATTRTPSMDGSTIDLTEADNGKELRATISVGFADAAPNDSKALTAALDDITITATQQHDAS</sequence>
<evidence type="ECO:0000313" key="3">
    <source>
        <dbReference type="Proteomes" id="UP000656804"/>
    </source>
</evidence>
<dbReference type="InterPro" id="IPR024006">
    <property type="entry name" value="Alt_signal_exp_actinobact"/>
</dbReference>
<feature type="signal peptide" evidence="1">
    <location>
        <begin position="1"/>
        <end position="26"/>
    </location>
</feature>